<accession>A0AAN8JRF2</accession>
<dbReference type="SUPFAM" id="SSF48350">
    <property type="entry name" value="GTPase activation domain, GAP"/>
    <property type="match status" value="1"/>
</dbReference>
<protein>
    <recommendedName>
        <fullName evidence="2">DEP domain-containing protein</fullName>
    </recommendedName>
</protein>
<proteinExistence type="predicted"/>
<dbReference type="GO" id="GO:0035556">
    <property type="term" value="P:intracellular signal transduction"/>
    <property type="evidence" value="ECO:0007669"/>
    <property type="project" value="InterPro"/>
</dbReference>
<name>A0AAN8JRF2_PATCE</name>
<sequence>MEKRSSSDTDVYMGPYRATKLWNDVIYTFRNGMPCGKHRRYMRTYEDCFVASCAVEWVHNYMKNNPNFGQEVTRVQTVQLLQKIYKAGVFEDVRGPKHGRADFSENGRIYRFTSSTSPKTTTGSSSRTPLSTRKNIVNCDTPDTTDGCKPIDDDELRSCHLVAKVLTPEEIQDVWKTFTLSRLQLTIGVDNLTDIMDSQLVNGHNIMHNCIYINKSGLVSNVQPKDQLPPWAMSAMKCLARWPEKVEENLPNYPGFEKDVFGVVKDYFTNLEEPLMTYDMYEVITNVFVCAESRLPRHSSPNVNVSSSSGRSTPRTPWCYPSIENLLLDMTRSGSFGKSYSSVPFHLTSASTLNLSRIEPAADSVASDSARVLSSNSLPVTHYETAFGPDNRTVTRVYFSQGVSTDYGHHQSSDEEELGMPLETHFDVSTDFRRRHSDSGNYQVNFTRVKSLDGIDRAKRRYSRKNVSSSKNGRCSIHLSKSLHNSDTPVSGKTLGILPQNAKVARRLARPSSSSSYDNCGYQPILDGSKYSRSNKRLSSSSPDLANMLAAEDAKMPNPICEDEPAENGKQKSDCESLSAEDCAKKALQLVCLLLPPANRRKLQLLLKLMYKMTINQDLNLDPSQSTRSLVLETFYKCILSCPDENEMDHVLVIQLVSFLMDHHTEVFSVPTELKLSVEDRLTTLQKPQIKYSPDDPLSLRYCQQVAVSTFESDKQSNSQKALTILLEEIINDTNMADKDKKKRLKMFQKTYPDIYTKRFPTAESAAEVFPAKLKIKQPLLVKPFMKLRGLRM</sequence>
<dbReference type="PANTHER" id="PTHR16206">
    <property type="entry name" value="DEP DOMAIN-CONTAINING"/>
    <property type="match status" value="1"/>
</dbReference>
<dbReference type="AlphaFoldDB" id="A0AAN8JRF2"/>
<keyword evidence="4" id="KW-1185">Reference proteome</keyword>
<reference evidence="3 4" key="1">
    <citation type="submission" date="2024-01" db="EMBL/GenBank/DDBJ databases">
        <title>The genome of the rayed Mediterranean limpet Patella caerulea (Linnaeus, 1758).</title>
        <authorList>
            <person name="Anh-Thu Weber A."/>
            <person name="Halstead-Nussloch G."/>
        </authorList>
    </citation>
    <scope>NUCLEOTIDE SEQUENCE [LARGE SCALE GENOMIC DNA]</scope>
    <source>
        <strain evidence="3">AATW-2023a</strain>
        <tissue evidence="3">Whole specimen</tissue>
    </source>
</reference>
<dbReference type="EMBL" id="JAZGQO010000008">
    <property type="protein sequence ID" value="KAK6179734.1"/>
    <property type="molecule type" value="Genomic_DNA"/>
</dbReference>
<evidence type="ECO:0000313" key="4">
    <source>
        <dbReference type="Proteomes" id="UP001347796"/>
    </source>
</evidence>
<comment type="caution">
    <text evidence="3">The sequence shown here is derived from an EMBL/GenBank/DDBJ whole genome shotgun (WGS) entry which is preliminary data.</text>
</comment>
<dbReference type="Pfam" id="PF00610">
    <property type="entry name" value="DEP"/>
    <property type="match status" value="1"/>
</dbReference>
<dbReference type="Proteomes" id="UP001347796">
    <property type="component" value="Unassembled WGS sequence"/>
</dbReference>
<evidence type="ECO:0000313" key="3">
    <source>
        <dbReference type="EMBL" id="KAK6179734.1"/>
    </source>
</evidence>
<dbReference type="SUPFAM" id="SSF46785">
    <property type="entry name" value="Winged helix' DNA-binding domain"/>
    <property type="match status" value="1"/>
</dbReference>
<evidence type="ECO:0000259" key="2">
    <source>
        <dbReference type="PROSITE" id="PS50186"/>
    </source>
</evidence>
<feature type="compositionally biased region" description="Polar residues" evidence="1">
    <location>
        <begin position="482"/>
        <end position="491"/>
    </location>
</feature>
<dbReference type="InterPro" id="IPR036390">
    <property type="entry name" value="WH_DNA-bd_sf"/>
</dbReference>
<dbReference type="InterPro" id="IPR036388">
    <property type="entry name" value="WH-like_DNA-bd_sf"/>
</dbReference>
<dbReference type="Gene3D" id="1.10.10.10">
    <property type="entry name" value="Winged helix-like DNA-binding domain superfamily/Winged helix DNA-binding domain"/>
    <property type="match status" value="1"/>
</dbReference>
<feature type="compositionally biased region" description="Low complexity" evidence="1">
    <location>
        <begin position="114"/>
        <end position="128"/>
    </location>
</feature>
<dbReference type="Gene3D" id="1.10.555.10">
    <property type="entry name" value="Rho GTPase activation protein"/>
    <property type="match status" value="1"/>
</dbReference>
<feature type="domain" description="DEP" evidence="2">
    <location>
        <begin position="29"/>
        <end position="114"/>
    </location>
</feature>
<feature type="region of interest" description="Disordered" evidence="1">
    <location>
        <begin position="114"/>
        <end position="135"/>
    </location>
</feature>
<dbReference type="InterPro" id="IPR000591">
    <property type="entry name" value="DEP_dom"/>
</dbReference>
<dbReference type="PROSITE" id="PS50186">
    <property type="entry name" value="DEP"/>
    <property type="match status" value="1"/>
</dbReference>
<feature type="region of interest" description="Disordered" evidence="1">
    <location>
        <begin position="461"/>
        <end position="494"/>
    </location>
</feature>
<evidence type="ECO:0000256" key="1">
    <source>
        <dbReference type="SAM" id="MobiDB-lite"/>
    </source>
</evidence>
<dbReference type="InterPro" id="IPR008936">
    <property type="entry name" value="Rho_GTPase_activation_prot"/>
</dbReference>
<gene>
    <name evidence="3" type="ORF">SNE40_012028</name>
</gene>
<organism evidence="3 4">
    <name type="scientific">Patella caerulea</name>
    <name type="common">Rayed Mediterranean limpet</name>
    <dbReference type="NCBI Taxonomy" id="87958"/>
    <lineage>
        <taxon>Eukaryota</taxon>
        <taxon>Metazoa</taxon>
        <taxon>Spiralia</taxon>
        <taxon>Lophotrochozoa</taxon>
        <taxon>Mollusca</taxon>
        <taxon>Gastropoda</taxon>
        <taxon>Patellogastropoda</taxon>
        <taxon>Patelloidea</taxon>
        <taxon>Patellidae</taxon>
        <taxon>Patella</taxon>
    </lineage>
</organism>
<dbReference type="PANTHER" id="PTHR16206:SF4">
    <property type="entry name" value="PROTEIN LET-99"/>
    <property type="match status" value="1"/>
</dbReference>
<dbReference type="SMART" id="SM00049">
    <property type="entry name" value="DEP"/>
    <property type="match status" value="1"/>
</dbReference>